<organism evidence="3 5">
    <name type="scientific">Plasmodiophora brassicae</name>
    <name type="common">Clubroot disease agent</name>
    <dbReference type="NCBI Taxonomy" id="37360"/>
    <lineage>
        <taxon>Eukaryota</taxon>
        <taxon>Sar</taxon>
        <taxon>Rhizaria</taxon>
        <taxon>Endomyxa</taxon>
        <taxon>Phytomyxea</taxon>
        <taxon>Plasmodiophorida</taxon>
        <taxon>Plasmodiophoridae</taxon>
        <taxon>Plasmodiophora</taxon>
    </lineage>
</organism>
<dbReference type="InterPro" id="IPR040192">
    <property type="entry name" value="CUEDC1"/>
</dbReference>
<dbReference type="InterPro" id="IPR009060">
    <property type="entry name" value="UBA-like_sf"/>
</dbReference>
<geneLocation type="mitochondrion" evidence="4"/>
<evidence type="ECO:0000313" key="4">
    <source>
        <dbReference type="EMBL" id="SPQ99097.1"/>
    </source>
</evidence>
<proteinExistence type="predicted"/>
<feature type="compositionally biased region" description="Acidic residues" evidence="1">
    <location>
        <begin position="147"/>
        <end position="157"/>
    </location>
</feature>
<dbReference type="SUPFAM" id="SSF46934">
    <property type="entry name" value="UBA-like"/>
    <property type="match status" value="1"/>
</dbReference>
<dbReference type="EMBL" id="OVEO01000011">
    <property type="protein sequence ID" value="SPQ99097.1"/>
    <property type="molecule type" value="Genomic_DNA"/>
</dbReference>
<dbReference type="Proteomes" id="UP000039324">
    <property type="component" value="Unassembled WGS sequence"/>
</dbReference>
<evidence type="ECO:0000313" key="5">
    <source>
        <dbReference type="Proteomes" id="UP000039324"/>
    </source>
</evidence>
<evidence type="ECO:0000313" key="3">
    <source>
        <dbReference type="EMBL" id="CEP03119.1"/>
    </source>
</evidence>
<evidence type="ECO:0000256" key="1">
    <source>
        <dbReference type="SAM" id="MobiDB-lite"/>
    </source>
</evidence>
<dbReference type="OrthoDB" id="9942608at2759"/>
<dbReference type="SMART" id="SM00546">
    <property type="entry name" value="CUE"/>
    <property type="match status" value="1"/>
</dbReference>
<dbReference type="GO" id="GO:0043130">
    <property type="term" value="F:ubiquitin binding"/>
    <property type="evidence" value="ECO:0007669"/>
    <property type="project" value="InterPro"/>
</dbReference>
<gene>
    <name evidence="3" type="ORF">PBRA_009337</name>
    <name evidence="4" type="ORF">PLBR_LOCUS6312</name>
</gene>
<feature type="region of interest" description="Disordered" evidence="1">
    <location>
        <begin position="125"/>
        <end position="157"/>
    </location>
</feature>
<dbReference type="PANTHER" id="PTHR13467:SF3">
    <property type="entry name" value="CUE DOMAIN-CONTAINING PROTEIN 1"/>
    <property type="match status" value="1"/>
</dbReference>
<dbReference type="Gene3D" id="1.10.8.10">
    <property type="entry name" value="DNA helicase RuvA subunit, C-terminal domain"/>
    <property type="match status" value="1"/>
</dbReference>
<dbReference type="AlphaFoldDB" id="A0A0G4J710"/>
<sequence length="157" mass="16772">MQGANATAATTTLQGMFPGIDADVIALVLDANGGSLDRAVDVLLEMSSEAAGAAQAALPDDFLRPPSYFRIRTRPSQDDAILQDIVSQARPGADGLAHLRHASVSERVSQLGAAARQRFDRLRSRLSNRRSASPTTTSPFYALTSFDDPEDDQQALT</sequence>
<dbReference type="PANTHER" id="PTHR13467">
    <property type="entry name" value="CUE DOMAIN CONTAINING PROTEIN 1"/>
    <property type="match status" value="1"/>
</dbReference>
<accession>A0A0G4J710</accession>
<name>A0A0G4J710_PLABS</name>
<dbReference type="EMBL" id="CDSF01000141">
    <property type="protein sequence ID" value="CEP03119.1"/>
    <property type="molecule type" value="Genomic_DNA"/>
</dbReference>
<dbReference type="Proteomes" id="UP000290189">
    <property type="component" value="Unassembled WGS sequence"/>
</dbReference>
<evidence type="ECO:0000313" key="6">
    <source>
        <dbReference type="Proteomes" id="UP000290189"/>
    </source>
</evidence>
<evidence type="ECO:0000259" key="2">
    <source>
        <dbReference type="PROSITE" id="PS51140"/>
    </source>
</evidence>
<dbReference type="CDD" id="cd14279">
    <property type="entry name" value="CUE"/>
    <property type="match status" value="1"/>
</dbReference>
<dbReference type="Pfam" id="PF02845">
    <property type="entry name" value="CUE"/>
    <property type="match status" value="1"/>
</dbReference>
<feature type="domain" description="CUE" evidence="2">
    <location>
        <begin position="5"/>
        <end position="48"/>
    </location>
</feature>
<keyword evidence="4" id="KW-0496">Mitochondrion</keyword>
<reference evidence="3 5" key="1">
    <citation type="submission" date="2015-02" db="EMBL/GenBank/DDBJ databases">
        <authorList>
            <person name="Chooi Y.-H."/>
        </authorList>
    </citation>
    <scope>NUCLEOTIDE SEQUENCE [LARGE SCALE GENOMIC DNA]</scope>
    <source>
        <strain evidence="3">E3</strain>
    </source>
</reference>
<dbReference type="PROSITE" id="PS51140">
    <property type="entry name" value="CUE"/>
    <property type="match status" value="1"/>
</dbReference>
<dbReference type="InterPro" id="IPR003892">
    <property type="entry name" value="CUE"/>
</dbReference>
<keyword evidence="5" id="KW-1185">Reference proteome</keyword>
<protein>
    <recommendedName>
        <fullName evidence="2">CUE domain-containing protein</fullName>
    </recommendedName>
</protein>
<reference evidence="4 6" key="2">
    <citation type="submission" date="2018-03" db="EMBL/GenBank/DDBJ databases">
        <authorList>
            <person name="Fogelqvist J."/>
        </authorList>
    </citation>
    <scope>NUCLEOTIDE SEQUENCE [LARGE SCALE GENOMIC DNA]</scope>
</reference>